<dbReference type="InterPro" id="IPR058739">
    <property type="entry name" value="NicX"/>
</dbReference>
<dbReference type="EMBL" id="SLXK01000009">
    <property type="protein sequence ID" value="TCP29596.1"/>
    <property type="molecule type" value="Genomic_DNA"/>
</dbReference>
<dbReference type="Pfam" id="PF26233">
    <property type="entry name" value="NicX"/>
    <property type="match status" value="1"/>
</dbReference>
<proteinExistence type="predicted"/>
<name>A0A4V2SN41_9BACL</name>
<reference evidence="2 3" key="1">
    <citation type="submission" date="2019-03" db="EMBL/GenBank/DDBJ databases">
        <title>Genomic Encyclopedia of Type Strains, Phase IV (KMG-IV): sequencing the most valuable type-strain genomes for metagenomic binning, comparative biology and taxonomic classification.</title>
        <authorList>
            <person name="Goeker M."/>
        </authorList>
    </citation>
    <scope>NUCLEOTIDE SEQUENCE [LARGE SCALE GENOMIC DNA]</scope>
    <source>
        <strain evidence="2 3">DSM 19377</strain>
    </source>
</reference>
<evidence type="ECO:0000313" key="3">
    <source>
        <dbReference type="Proteomes" id="UP000295416"/>
    </source>
</evidence>
<keyword evidence="1" id="KW-0479">Metal-binding</keyword>
<dbReference type="GO" id="GO:0006508">
    <property type="term" value="P:proteolysis"/>
    <property type="evidence" value="ECO:0007669"/>
    <property type="project" value="InterPro"/>
</dbReference>
<dbReference type="OrthoDB" id="9803993at2"/>
<dbReference type="Proteomes" id="UP000295416">
    <property type="component" value="Unassembled WGS sequence"/>
</dbReference>
<evidence type="ECO:0000256" key="1">
    <source>
        <dbReference type="ARBA" id="ARBA00022723"/>
    </source>
</evidence>
<keyword evidence="2" id="KW-0645">Protease</keyword>
<keyword evidence="3" id="KW-1185">Reference proteome</keyword>
<evidence type="ECO:0000313" key="2">
    <source>
        <dbReference type="EMBL" id="TCP29596.1"/>
    </source>
</evidence>
<dbReference type="PANTHER" id="PTHR34448:SF1">
    <property type="entry name" value="BLL6088 PROTEIN"/>
    <property type="match status" value="1"/>
</dbReference>
<dbReference type="InterPro" id="IPR052170">
    <property type="entry name" value="M29_Exopeptidase"/>
</dbReference>
<dbReference type="GO" id="GO:0046872">
    <property type="term" value="F:metal ion binding"/>
    <property type="evidence" value="ECO:0007669"/>
    <property type="project" value="UniProtKB-KW"/>
</dbReference>
<dbReference type="GO" id="GO:0004177">
    <property type="term" value="F:aminopeptidase activity"/>
    <property type="evidence" value="ECO:0007669"/>
    <property type="project" value="UniProtKB-KW"/>
</dbReference>
<protein>
    <submittedName>
        <fullName evidence="2">Leucyl aminopeptidase (Aminopeptidase T)</fullName>
    </submittedName>
</protein>
<organism evidence="2 3">
    <name type="scientific">Scopulibacillus darangshiensis</name>
    <dbReference type="NCBI Taxonomy" id="442528"/>
    <lineage>
        <taxon>Bacteria</taxon>
        <taxon>Bacillati</taxon>
        <taxon>Bacillota</taxon>
        <taxon>Bacilli</taxon>
        <taxon>Bacillales</taxon>
        <taxon>Sporolactobacillaceae</taxon>
        <taxon>Scopulibacillus</taxon>
    </lineage>
</organism>
<keyword evidence="2" id="KW-0378">Hydrolase</keyword>
<accession>A0A4V2SN41</accession>
<dbReference type="RefSeq" id="WP_132745596.1">
    <property type="nucleotide sequence ID" value="NZ_SLXK01000009.1"/>
</dbReference>
<dbReference type="AlphaFoldDB" id="A0A4V2SN41"/>
<dbReference type="PANTHER" id="PTHR34448">
    <property type="entry name" value="AMINOPEPTIDASE"/>
    <property type="match status" value="1"/>
</dbReference>
<dbReference type="SUPFAM" id="SSF144052">
    <property type="entry name" value="Thermophilic metalloprotease-like"/>
    <property type="match status" value="1"/>
</dbReference>
<comment type="caution">
    <text evidence="2">The sequence shown here is derived from an EMBL/GenBank/DDBJ whole genome shotgun (WGS) entry which is preliminary data.</text>
</comment>
<keyword evidence="2" id="KW-0031">Aminopeptidase</keyword>
<sequence length="319" mass="34177">MKGQDLVGKAKQIYQTNLLLQSDETVLIITDTTRTDIAQIFFEAGLSFGNDTQMMVMKPRGKSGEEPPKSVAEAMKWADIVLCITEHSLTHTKARKAASKEGARVATMPGVTMDMLTEGALTADYDKVKKLCHAVSERLNRGKTVTIFTGKDRRHQLTMNINGRRSVDSTGVFPSKGDSGNLPSGESFLAPVEGSANGQILIDASISGIGKLVESVLLTIKEGRLIEASSDQGARLLDMLGNGAGREVGELGIGANHNARVTGNILEDEKIYGTIHIAFGTNITFGGTVDAGVHIDCVTLRPELRIDDQVVVKEGDVLV</sequence>
<gene>
    <name evidence="2" type="ORF">EV207_10950</name>
</gene>